<accession>A0A9E4KHA6</accession>
<dbReference type="Proteomes" id="UP000886667">
    <property type="component" value="Unassembled WGS sequence"/>
</dbReference>
<evidence type="ECO:0000313" key="1">
    <source>
        <dbReference type="EMBL" id="MCG7947520.1"/>
    </source>
</evidence>
<sequence length="59" mass="6481">MSDRTGTDSLVPQLGAVWTLCPLSTNHAGMIFRSDADTAELVLIIRQTGMMFSTLFSFE</sequence>
<evidence type="ECO:0000313" key="2">
    <source>
        <dbReference type="Proteomes" id="UP000886667"/>
    </source>
</evidence>
<name>A0A9E4KHA6_9GAMM</name>
<dbReference type="EMBL" id="JAEPCM010000498">
    <property type="protein sequence ID" value="MCG7947520.1"/>
    <property type="molecule type" value="Genomic_DNA"/>
</dbReference>
<comment type="caution">
    <text evidence="1">The sequence shown here is derived from an EMBL/GenBank/DDBJ whole genome shotgun (WGS) entry which is preliminary data.</text>
</comment>
<gene>
    <name evidence="1" type="ORF">JAZ07_14345</name>
</gene>
<dbReference type="AlphaFoldDB" id="A0A9E4KHA6"/>
<protein>
    <submittedName>
        <fullName evidence="1">Uncharacterized protein</fullName>
    </submittedName>
</protein>
<reference evidence="1" key="1">
    <citation type="journal article" date="2021" name="Proc. Natl. Acad. Sci. U.S.A.">
        <title>Global biogeography of chemosynthetic symbionts reveals both localized and globally distributed symbiont groups. .</title>
        <authorList>
            <person name="Osvatic J.T."/>
            <person name="Wilkins L.G.E."/>
            <person name="Leibrecht L."/>
            <person name="Leray M."/>
            <person name="Zauner S."/>
            <person name="Polzin J."/>
            <person name="Camacho Y."/>
            <person name="Gros O."/>
            <person name="van Gils J.A."/>
            <person name="Eisen J.A."/>
            <person name="Petersen J.M."/>
            <person name="Yuen B."/>
        </authorList>
    </citation>
    <scope>NUCLEOTIDE SEQUENCE</scope>
    <source>
        <strain evidence="1">MAGclacostrist064TRANS</strain>
    </source>
</reference>
<proteinExistence type="predicted"/>
<organism evidence="1 2">
    <name type="scientific">Candidatus Thiodiazotropha taylori</name>
    <dbReference type="NCBI Taxonomy" id="2792791"/>
    <lineage>
        <taxon>Bacteria</taxon>
        <taxon>Pseudomonadati</taxon>
        <taxon>Pseudomonadota</taxon>
        <taxon>Gammaproteobacteria</taxon>
        <taxon>Chromatiales</taxon>
        <taxon>Sedimenticolaceae</taxon>
        <taxon>Candidatus Thiodiazotropha</taxon>
    </lineage>
</organism>